<keyword evidence="4" id="KW-1185">Reference proteome</keyword>
<dbReference type="InterPro" id="IPR020471">
    <property type="entry name" value="AKR"/>
</dbReference>
<gene>
    <name evidence="3" type="ORF">GCU68_19770</name>
</gene>
<feature type="domain" description="NADP-dependent oxidoreductase" evidence="2">
    <location>
        <begin position="15"/>
        <end position="312"/>
    </location>
</feature>
<dbReference type="EMBL" id="CP045490">
    <property type="protein sequence ID" value="QFU84755.1"/>
    <property type="molecule type" value="Genomic_DNA"/>
</dbReference>
<dbReference type="GeneID" id="42303299"/>
<proteinExistence type="predicted"/>
<dbReference type="AlphaFoldDB" id="A0A5P9P9E2"/>
<dbReference type="FunFam" id="3.20.20.100:FF:000004">
    <property type="entry name" value="Oxidoreductase, aldo/keto reductase"/>
    <property type="match status" value="1"/>
</dbReference>
<geneLocation type="plasmid" evidence="3 4">
    <name>unnamed2</name>
</geneLocation>
<dbReference type="GO" id="GO:0016491">
    <property type="term" value="F:oxidoreductase activity"/>
    <property type="evidence" value="ECO:0007669"/>
    <property type="project" value="UniProtKB-KW"/>
</dbReference>
<protein>
    <submittedName>
        <fullName evidence="3">Aldo/keto reductase</fullName>
    </submittedName>
</protein>
<dbReference type="PANTHER" id="PTHR43364">
    <property type="entry name" value="NADH-SPECIFIC METHYLGLYOXAL REDUCTASE-RELATED"/>
    <property type="match status" value="1"/>
</dbReference>
<evidence type="ECO:0000313" key="3">
    <source>
        <dbReference type="EMBL" id="QFU84755.1"/>
    </source>
</evidence>
<name>A0A5P9P9E2_9EURY</name>
<dbReference type="PANTHER" id="PTHR43364:SF4">
    <property type="entry name" value="NAD(P)-LINKED OXIDOREDUCTASE SUPERFAMILY PROTEIN"/>
    <property type="match status" value="1"/>
</dbReference>
<dbReference type="RefSeq" id="WP_152944314.1">
    <property type="nucleotide sequence ID" value="NZ_CP045490.1"/>
</dbReference>
<sequence>MEYTHLGNSGLEVSRLCLGCMNFGSEQPWMVHDHDDALEVIDRALDLGINFVDTANAYSKGESEEILGKALAERDREEFVVATKVYFPMRDGPNGQGLSRKHILDQAQASLDRLDTDYIDLYQIHRWDDNTPIEETLSALDSLIDEGIVRYVGASSMPAWKFMKALHTADVNNYERFISMQCEYNLVDRHEEANVLPLCEDQDIGVIPWSPLAGGFLADKYEQGKDPDEGRAATDDFMQKRFTEDNWAVLETVRKLADEKDATAAQVSLAWLLHKDLVDSPIIGPRTIEHLEDNVDSLDVTLTAEERQRLEAPIEPVWNRAIGDV</sequence>
<dbReference type="OrthoDB" id="7236at2157"/>
<evidence type="ECO:0000259" key="2">
    <source>
        <dbReference type="Pfam" id="PF00248"/>
    </source>
</evidence>
<keyword evidence="1" id="KW-0560">Oxidoreductase</keyword>
<organism evidence="3 4">
    <name type="scientific">Natronorubrum aibiense</name>
    <dbReference type="NCBI Taxonomy" id="348826"/>
    <lineage>
        <taxon>Archaea</taxon>
        <taxon>Methanobacteriati</taxon>
        <taxon>Methanobacteriota</taxon>
        <taxon>Stenosarchaea group</taxon>
        <taxon>Halobacteria</taxon>
        <taxon>Halobacteriales</taxon>
        <taxon>Natrialbaceae</taxon>
        <taxon>Natronorubrum</taxon>
    </lineage>
</organism>
<dbReference type="PRINTS" id="PR00069">
    <property type="entry name" value="ALDKETRDTASE"/>
</dbReference>
<dbReference type="KEGG" id="nas:GCU68_19770"/>
<accession>A0A5P9P9E2</accession>
<evidence type="ECO:0000256" key="1">
    <source>
        <dbReference type="ARBA" id="ARBA00023002"/>
    </source>
</evidence>
<dbReference type="SUPFAM" id="SSF51430">
    <property type="entry name" value="NAD(P)-linked oxidoreductase"/>
    <property type="match status" value="1"/>
</dbReference>
<dbReference type="InterPro" id="IPR023210">
    <property type="entry name" value="NADP_OxRdtase_dom"/>
</dbReference>
<dbReference type="Proteomes" id="UP000326170">
    <property type="component" value="Plasmid unnamed2"/>
</dbReference>
<dbReference type="InterPro" id="IPR036812">
    <property type="entry name" value="NAD(P)_OxRdtase_dom_sf"/>
</dbReference>
<evidence type="ECO:0000313" key="4">
    <source>
        <dbReference type="Proteomes" id="UP000326170"/>
    </source>
</evidence>
<dbReference type="Pfam" id="PF00248">
    <property type="entry name" value="Aldo_ket_red"/>
    <property type="match status" value="1"/>
</dbReference>
<dbReference type="InterPro" id="IPR050523">
    <property type="entry name" value="AKR_Detox_Biosynth"/>
</dbReference>
<dbReference type="CDD" id="cd19079">
    <property type="entry name" value="AKR_EcYajO-like"/>
    <property type="match status" value="1"/>
</dbReference>
<dbReference type="Gene3D" id="3.20.20.100">
    <property type="entry name" value="NADP-dependent oxidoreductase domain"/>
    <property type="match status" value="1"/>
</dbReference>
<keyword evidence="3" id="KW-0614">Plasmid</keyword>
<reference evidence="3 4" key="1">
    <citation type="journal article" date="2007" name="Int. J. Syst. Evol. Microbiol.">
        <title>Natronorubrum sulfidifaciens sp. nov., an extremely haloalkaliphilic archaeon isolated from Aiding salt lake in Xin-Jiang, China.</title>
        <authorList>
            <person name="Cui H.L."/>
            <person name="Tohty D."/>
            <person name="Liu H.C."/>
            <person name="Liu S.J."/>
            <person name="Oren A."/>
            <person name="Zhou P.J."/>
        </authorList>
    </citation>
    <scope>NUCLEOTIDE SEQUENCE [LARGE SCALE GENOMIC DNA]</scope>
    <source>
        <strain evidence="3 4">7-3</strain>
        <plasmid evidence="3">unnamed2</plasmid>
    </source>
</reference>
<dbReference type="GO" id="GO:0005829">
    <property type="term" value="C:cytosol"/>
    <property type="evidence" value="ECO:0007669"/>
    <property type="project" value="TreeGrafter"/>
</dbReference>